<organism evidence="1 2">
    <name type="scientific">Enterococcus pallens ATCC BAA-351</name>
    <dbReference type="NCBI Taxonomy" id="1158607"/>
    <lineage>
        <taxon>Bacteria</taxon>
        <taxon>Bacillati</taxon>
        <taxon>Bacillota</taxon>
        <taxon>Bacilli</taxon>
        <taxon>Lactobacillales</taxon>
        <taxon>Enterococcaceae</taxon>
        <taxon>Enterococcus</taxon>
    </lineage>
</organism>
<reference evidence="1 2" key="1">
    <citation type="submission" date="2013-02" db="EMBL/GenBank/DDBJ databases">
        <title>The Genome Sequence of Enterococcus pallens BAA-351.</title>
        <authorList>
            <consortium name="The Broad Institute Genome Sequencing Platform"/>
            <consortium name="The Broad Institute Genome Sequencing Center for Infectious Disease"/>
            <person name="Earl A.M."/>
            <person name="Gilmore M.S."/>
            <person name="Lebreton F."/>
            <person name="Walker B."/>
            <person name="Young S.K."/>
            <person name="Zeng Q."/>
            <person name="Gargeya S."/>
            <person name="Fitzgerald M."/>
            <person name="Haas B."/>
            <person name="Abouelleil A."/>
            <person name="Alvarado L."/>
            <person name="Arachchi H.M."/>
            <person name="Berlin A.M."/>
            <person name="Chapman S.B."/>
            <person name="Dewar J."/>
            <person name="Goldberg J."/>
            <person name="Griggs A."/>
            <person name="Gujja S."/>
            <person name="Hansen M."/>
            <person name="Howarth C."/>
            <person name="Imamovic A."/>
            <person name="Larimer J."/>
            <person name="McCowan C."/>
            <person name="Murphy C."/>
            <person name="Neiman D."/>
            <person name="Pearson M."/>
            <person name="Priest M."/>
            <person name="Roberts A."/>
            <person name="Saif S."/>
            <person name="Shea T."/>
            <person name="Sisk P."/>
            <person name="Sykes S."/>
            <person name="Wortman J."/>
            <person name="Nusbaum C."/>
            <person name="Birren B."/>
        </authorList>
    </citation>
    <scope>NUCLEOTIDE SEQUENCE [LARGE SCALE GENOMIC DNA]</scope>
    <source>
        <strain evidence="1 2">ATCC BAA-351</strain>
    </source>
</reference>
<dbReference type="Proteomes" id="UP000013782">
    <property type="component" value="Unassembled WGS sequence"/>
</dbReference>
<sequence length="74" mass="8427">MSNPVLDYATKKKAFELLCDRKGWSFCHFTHNNKNRAQCLGSCIDEGGEQINVLVTDQGHIVRLLGDKKYEEIV</sequence>
<protein>
    <submittedName>
        <fullName evidence="1">Uncharacterized protein</fullName>
    </submittedName>
</protein>
<dbReference type="EMBL" id="AJAQ01000008">
    <property type="protein sequence ID" value="EOH96360.1"/>
    <property type="molecule type" value="Genomic_DNA"/>
</dbReference>
<dbReference type="RefSeq" id="WP_010756065.1">
    <property type="nucleotide sequence ID" value="NZ_ASWD01000007.1"/>
</dbReference>
<evidence type="ECO:0000313" key="1">
    <source>
        <dbReference type="EMBL" id="EOH96360.1"/>
    </source>
</evidence>
<dbReference type="AlphaFoldDB" id="R2SMI0"/>
<evidence type="ECO:0000313" key="2">
    <source>
        <dbReference type="Proteomes" id="UP000013782"/>
    </source>
</evidence>
<accession>R2SMI0</accession>
<keyword evidence="2" id="KW-1185">Reference proteome</keyword>
<comment type="caution">
    <text evidence="1">The sequence shown here is derived from an EMBL/GenBank/DDBJ whole genome shotgun (WGS) entry which is preliminary data.</text>
</comment>
<dbReference type="HOGENOM" id="CLU_185130_0_0_9"/>
<gene>
    <name evidence="1" type="ORF">UAU_01010</name>
</gene>
<proteinExistence type="predicted"/>
<name>R2SMI0_9ENTE</name>